<dbReference type="EMBL" id="JAHBMH010000073">
    <property type="protein sequence ID" value="KAK1933215.1"/>
    <property type="molecule type" value="Genomic_DNA"/>
</dbReference>
<dbReference type="Proteomes" id="UP001195914">
    <property type="component" value="Unassembled WGS sequence"/>
</dbReference>
<keyword evidence="3" id="KW-1185">Reference proteome</keyword>
<reference evidence="2" key="1">
    <citation type="journal article" date="2014" name="Nucleic Acids Res.">
        <title>The evolutionary dynamics of variant antigen genes in Babesia reveal a history of genomic innovation underlying host-parasite interaction.</title>
        <authorList>
            <person name="Jackson A.P."/>
            <person name="Otto T.D."/>
            <person name="Darby A."/>
            <person name="Ramaprasad A."/>
            <person name="Xia D."/>
            <person name="Echaide I.E."/>
            <person name="Farber M."/>
            <person name="Gahlot S."/>
            <person name="Gamble J."/>
            <person name="Gupta D."/>
            <person name="Gupta Y."/>
            <person name="Jackson L."/>
            <person name="Malandrin L."/>
            <person name="Malas T.B."/>
            <person name="Moussa E."/>
            <person name="Nair M."/>
            <person name="Reid A.J."/>
            <person name="Sanders M."/>
            <person name="Sharma J."/>
            <person name="Tracey A."/>
            <person name="Quail M.A."/>
            <person name="Weir W."/>
            <person name="Wastling J.M."/>
            <person name="Hall N."/>
            <person name="Willadsen P."/>
            <person name="Lingelbach K."/>
            <person name="Shiels B."/>
            <person name="Tait A."/>
            <person name="Berriman M."/>
            <person name="Allred D.R."/>
            <person name="Pain A."/>
        </authorList>
    </citation>
    <scope>NUCLEOTIDE SEQUENCE</scope>
    <source>
        <strain evidence="2">1802A</strain>
    </source>
</reference>
<evidence type="ECO:0000313" key="2">
    <source>
        <dbReference type="EMBL" id="KAK1933215.1"/>
    </source>
</evidence>
<dbReference type="Pfam" id="PF01048">
    <property type="entry name" value="PNP_UDP_1"/>
    <property type="match status" value="1"/>
</dbReference>
<evidence type="ECO:0000313" key="3">
    <source>
        <dbReference type="Proteomes" id="UP001195914"/>
    </source>
</evidence>
<organism evidence="2 3">
    <name type="scientific">Babesia divergens</name>
    <dbReference type="NCBI Taxonomy" id="32595"/>
    <lineage>
        <taxon>Eukaryota</taxon>
        <taxon>Sar</taxon>
        <taxon>Alveolata</taxon>
        <taxon>Apicomplexa</taxon>
        <taxon>Aconoidasida</taxon>
        <taxon>Piroplasmida</taxon>
        <taxon>Babesiidae</taxon>
        <taxon>Babesia</taxon>
    </lineage>
</organism>
<protein>
    <recommendedName>
        <fullName evidence="1">Nucleoside phosphorylase domain-containing protein</fullName>
    </recommendedName>
</protein>
<dbReference type="PANTHER" id="PTHR43691">
    <property type="entry name" value="URIDINE PHOSPHORYLASE"/>
    <property type="match status" value="1"/>
</dbReference>
<dbReference type="GO" id="GO:0004850">
    <property type="term" value="F:uridine phosphorylase activity"/>
    <property type="evidence" value="ECO:0007669"/>
    <property type="project" value="TreeGrafter"/>
</dbReference>
<gene>
    <name evidence="2" type="ORF">X943_002745</name>
</gene>
<name>A0AAD9LEC6_BABDI</name>
<dbReference type="PANTHER" id="PTHR43691:SF11">
    <property type="entry name" value="FI09636P-RELATED"/>
    <property type="match status" value="1"/>
</dbReference>
<reference evidence="2" key="2">
    <citation type="submission" date="2021-05" db="EMBL/GenBank/DDBJ databases">
        <authorList>
            <person name="Pain A."/>
        </authorList>
    </citation>
    <scope>NUCLEOTIDE SEQUENCE</scope>
    <source>
        <strain evidence="2">1802A</strain>
    </source>
</reference>
<dbReference type="InterPro" id="IPR000845">
    <property type="entry name" value="Nucleoside_phosphorylase_d"/>
</dbReference>
<accession>A0AAD9LEC6</accession>
<dbReference type="Gene3D" id="3.40.50.1580">
    <property type="entry name" value="Nucleoside phosphorylase domain"/>
    <property type="match status" value="1"/>
</dbReference>
<evidence type="ECO:0000259" key="1">
    <source>
        <dbReference type="Pfam" id="PF01048"/>
    </source>
</evidence>
<sequence length="262" mass="28921">MAKSTTCPAGIMNKIGVRLDRIHPVAVIVGDPKWLDLLASLATRHEYFSQYKAMRSMELEYDGQTFFGVSFGFGTTSLSRVVNELGIFGVRCILLITNSVSLVPGRVAPTEMCITYASCRGELTSAVEVDMSYPAVAHPDAVRALRRSAKELGMKVRLTRSYTCDNAYGTKIQRAHTLRDEMLQTSFELQDHEASAFLVECGIRKLVAGVITCNETEPCNFDQETGAVIEPQNFAEARLNTMRIALSAAAKLVIDYDFTEQS</sequence>
<dbReference type="InterPro" id="IPR035994">
    <property type="entry name" value="Nucleoside_phosphorylase_sf"/>
</dbReference>
<dbReference type="SUPFAM" id="SSF53167">
    <property type="entry name" value="Purine and uridine phosphorylases"/>
    <property type="match status" value="1"/>
</dbReference>
<comment type="caution">
    <text evidence="2">The sequence shown here is derived from an EMBL/GenBank/DDBJ whole genome shotgun (WGS) entry which is preliminary data.</text>
</comment>
<dbReference type="GO" id="GO:0005829">
    <property type="term" value="C:cytosol"/>
    <property type="evidence" value="ECO:0007669"/>
    <property type="project" value="TreeGrafter"/>
</dbReference>
<feature type="domain" description="Nucleoside phosphorylase" evidence="1">
    <location>
        <begin position="24"/>
        <end position="240"/>
    </location>
</feature>
<dbReference type="AlphaFoldDB" id="A0AAD9LEC6"/>
<dbReference type="GO" id="GO:0006218">
    <property type="term" value="P:uridine catabolic process"/>
    <property type="evidence" value="ECO:0007669"/>
    <property type="project" value="TreeGrafter"/>
</dbReference>
<proteinExistence type="predicted"/>